<evidence type="ECO:0000313" key="2">
    <source>
        <dbReference type="Proteomes" id="UP001377804"/>
    </source>
</evidence>
<evidence type="ECO:0000313" key="1">
    <source>
        <dbReference type="EMBL" id="MEJ6348257.1"/>
    </source>
</evidence>
<organism evidence="1 2">
    <name type="scientific">Holzapfeliella saturejae</name>
    <dbReference type="NCBI Taxonomy" id="3082953"/>
    <lineage>
        <taxon>Bacteria</taxon>
        <taxon>Bacillati</taxon>
        <taxon>Bacillota</taxon>
        <taxon>Bacilli</taxon>
        <taxon>Lactobacillales</taxon>
        <taxon>Lactobacillaceae</taxon>
        <taxon>Holzapfeliella</taxon>
    </lineage>
</organism>
<accession>A0ABU8SHU1</accession>
<proteinExistence type="predicted"/>
<dbReference type="Proteomes" id="UP001377804">
    <property type="component" value="Unassembled WGS sequence"/>
</dbReference>
<gene>
    <name evidence="1" type="ORF">R4Y45_03315</name>
</gene>
<dbReference type="EMBL" id="JAWMWG010000001">
    <property type="protein sequence ID" value="MEJ6348257.1"/>
    <property type="molecule type" value="Genomic_DNA"/>
</dbReference>
<comment type="caution">
    <text evidence="1">The sequence shown here is derived from an EMBL/GenBank/DDBJ whole genome shotgun (WGS) entry which is preliminary data.</text>
</comment>
<protein>
    <submittedName>
        <fullName evidence="1">Uncharacterized protein</fullName>
    </submittedName>
</protein>
<reference evidence="1 2" key="1">
    <citation type="submission" date="2023-10" db="EMBL/GenBank/DDBJ databases">
        <title>Holzapfeliella saturejae sp. nov. isolated from Satureja montana flowers.</title>
        <authorList>
            <person name="Alcantara C."/>
            <person name="Zuniga M."/>
            <person name="Landete J.M."/>
            <person name="Monedero V."/>
        </authorList>
    </citation>
    <scope>NUCLEOTIDE SEQUENCE [LARGE SCALE GENOMIC DNA]</scope>
    <source>
        <strain evidence="1 2">He02</strain>
    </source>
</reference>
<keyword evidence="2" id="KW-1185">Reference proteome</keyword>
<name>A0ABU8SHU1_9LACO</name>
<dbReference type="RefSeq" id="WP_339969266.1">
    <property type="nucleotide sequence ID" value="NZ_JAWMWG010000001.1"/>
</dbReference>
<sequence length="133" mass="15420">MLLETIICLLIICTLIVLMKIVVQPTPSPKLQQEQFITQVRTHLKWGIKTAFLSRKTVFIQYSRSQQLLILKSGATFREQLKVPTGYYLEIPGNELMINQRGYVAPKTIIIRGPNGFKYDFRVQMAWGEIYEN</sequence>